<evidence type="ECO:0000256" key="2">
    <source>
        <dbReference type="SAM" id="SignalP"/>
    </source>
</evidence>
<protein>
    <submittedName>
        <fullName evidence="3">Hydrophobin 3</fullName>
    </submittedName>
</protein>
<reference evidence="3 4" key="1">
    <citation type="journal article" date="2020" name="G3 (Bethesda)">
        <title>Genetic Underpinnings of Host Manipulation by Ophiocordyceps as Revealed by Comparative Transcriptomics.</title>
        <authorList>
            <person name="Will I."/>
            <person name="Das B."/>
            <person name="Trinh T."/>
            <person name="Brachmann A."/>
            <person name="Ohm R.A."/>
            <person name="de Bekker C."/>
        </authorList>
    </citation>
    <scope>NUCLEOTIDE SEQUENCE [LARGE SCALE GENOMIC DNA]</scope>
    <source>
        <strain evidence="3 4">EC05</strain>
    </source>
</reference>
<feature type="signal peptide" evidence="2">
    <location>
        <begin position="1"/>
        <end position="18"/>
    </location>
</feature>
<dbReference type="AlphaFoldDB" id="A0A8H4VB81"/>
<dbReference type="EMBL" id="JAACLJ010000007">
    <property type="protein sequence ID" value="KAF4582758.1"/>
    <property type="molecule type" value="Genomic_DNA"/>
</dbReference>
<dbReference type="OrthoDB" id="8115477at2759"/>
<feature type="compositionally biased region" description="Basic and acidic residues" evidence="1">
    <location>
        <begin position="39"/>
        <end position="64"/>
    </location>
</feature>
<feature type="region of interest" description="Disordered" evidence="1">
    <location>
        <begin position="39"/>
        <end position="65"/>
    </location>
</feature>
<keyword evidence="2" id="KW-0732">Signal</keyword>
<evidence type="ECO:0000256" key="1">
    <source>
        <dbReference type="SAM" id="MobiDB-lite"/>
    </source>
</evidence>
<keyword evidence="4" id="KW-1185">Reference proteome</keyword>
<feature type="chain" id="PRO_5034074018" evidence="2">
    <location>
        <begin position="19"/>
        <end position="114"/>
    </location>
</feature>
<proteinExistence type="predicted"/>
<gene>
    <name evidence="3" type="ORF">GQ602_005902</name>
</gene>
<evidence type="ECO:0000313" key="3">
    <source>
        <dbReference type="EMBL" id="KAF4582758.1"/>
    </source>
</evidence>
<sequence>MKCSAAVSVLALAVAAVAIPMEKGYGYAGDNQYKRGLEHPGFGDEKHVKSKRNEQGNRGDDCSAHSRKQVCCDGGLGCLVQVLGDRCGANAYCCNTSSGPGTAVDLRLLSCLKL</sequence>
<accession>A0A8H4VB81</accession>
<name>A0A8H4VB81_9HYPO</name>
<dbReference type="Proteomes" id="UP000562929">
    <property type="component" value="Unassembled WGS sequence"/>
</dbReference>
<comment type="caution">
    <text evidence="3">The sequence shown here is derived from an EMBL/GenBank/DDBJ whole genome shotgun (WGS) entry which is preliminary data.</text>
</comment>
<evidence type="ECO:0000313" key="4">
    <source>
        <dbReference type="Proteomes" id="UP000562929"/>
    </source>
</evidence>
<organism evidence="3 4">
    <name type="scientific">Ophiocordyceps camponoti-floridani</name>
    <dbReference type="NCBI Taxonomy" id="2030778"/>
    <lineage>
        <taxon>Eukaryota</taxon>
        <taxon>Fungi</taxon>
        <taxon>Dikarya</taxon>
        <taxon>Ascomycota</taxon>
        <taxon>Pezizomycotina</taxon>
        <taxon>Sordariomycetes</taxon>
        <taxon>Hypocreomycetidae</taxon>
        <taxon>Hypocreales</taxon>
        <taxon>Ophiocordycipitaceae</taxon>
        <taxon>Ophiocordyceps</taxon>
    </lineage>
</organism>